<name>A0A2P8D3U5_9ACTN</name>
<accession>A0A2P8D3U5</accession>
<keyword evidence="7" id="KW-1185">Reference proteome</keyword>
<dbReference type="Gene3D" id="3.20.20.80">
    <property type="entry name" value="Glycosidases"/>
    <property type="match status" value="1"/>
</dbReference>
<dbReference type="SUPFAM" id="SSF49265">
    <property type="entry name" value="Fibronectin type III"/>
    <property type="match status" value="1"/>
</dbReference>
<feature type="chain" id="PRO_5038639558" description="Fibronectin type-III domain-containing protein" evidence="4">
    <location>
        <begin position="29"/>
        <end position="756"/>
    </location>
</feature>
<dbReference type="GO" id="GO:0004553">
    <property type="term" value="F:hydrolase activity, hydrolyzing O-glycosyl compounds"/>
    <property type="evidence" value="ECO:0007669"/>
    <property type="project" value="InterPro"/>
</dbReference>
<keyword evidence="2" id="KW-0119">Carbohydrate metabolism</keyword>
<reference evidence="6 7" key="1">
    <citation type="submission" date="2018-03" db="EMBL/GenBank/DDBJ databases">
        <title>Genomic Encyclopedia of Archaeal and Bacterial Type Strains, Phase II (KMG-II): from individual species to whole genera.</title>
        <authorList>
            <person name="Goeker M."/>
        </authorList>
    </citation>
    <scope>NUCLEOTIDE SEQUENCE [LARGE SCALE GENOMIC DNA]</scope>
    <source>
        <strain evidence="6 7">DSM 45211</strain>
    </source>
</reference>
<dbReference type="InterPro" id="IPR036116">
    <property type="entry name" value="FN3_sf"/>
</dbReference>
<dbReference type="PROSITE" id="PS50853">
    <property type="entry name" value="FN3"/>
    <property type="match status" value="1"/>
</dbReference>
<comment type="caution">
    <text evidence="6">The sequence shown here is derived from an EMBL/GenBank/DDBJ whole genome shotgun (WGS) entry which is preliminary data.</text>
</comment>
<dbReference type="RefSeq" id="WP_106540020.1">
    <property type="nucleotide sequence ID" value="NZ_PYGE01000033.1"/>
</dbReference>
<evidence type="ECO:0000313" key="6">
    <source>
        <dbReference type="EMBL" id="PSK91884.1"/>
    </source>
</evidence>
<dbReference type="InterPro" id="IPR001579">
    <property type="entry name" value="Glyco_hydro_18_chit_AS"/>
</dbReference>
<dbReference type="InterPro" id="IPR003961">
    <property type="entry name" value="FN3_dom"/>
</dbReference>
<keyword evidence="4" id="KW-0732">Signal</keyword>
<evidence type="ECO:0000256" key="4">
    <source>
        <dbReference type="SAM" id="SignalP"/>
    </source>
</evidence>
<evidence type="ECO:0000313" key="7">
    <source>
        <dbReference type="Proteomes" id="UP000243528"/>
    </source>
</evidence>
<protein>
    <recommendedName>
        <fullName evidence="5">Fibronectin type-III domain-containing protein</fullName>
    </recommendedName>
</protein>
<sequence length="756" mass="82170">MTHSSRRWRRPAAGAMAILLTYALVPWGAGDTAGAAKPASTGCEVTGPKSGSTVTGPVTITGTYTDAYQVKVAFDAGTVHDAHTVDPDGDDTGTWSYTLDPSSPRLSGEVEVTVRCSSIEDRYWRWGTPRTIDVDIPAQEPPTVAVTSPAEGSTTSGTVPVEVEAADARGLESVQVRVDWGTWKTATPSATDTYVYEWDAPSEDKTHAIEARATDVDGNTTTTATTYVHTGSGTDEPPATPQSDRAMWVWEPATYQLLENPGARDVLGEFMDDESLARQQRSTIYLYADRYDGDYALLDRPEQYRSLIAWAHERGYEVHALLGSGSYMAPMWAYSRHHDKALQLVETVLNYNLSSDPAERFDGINVDIEPHGLPDWRSKRKSVQPQYLDMLAKMMDRKAASGQNLDIGPAIPRWLDDNRECQKIIWNHKKQNCARHIIDTTDYVTLMDYRDVADGPAGIIPHAQSEIDYADAVGKEVMIGVETGQISASGDPETISFQEEGRTVMETELAKVYAAFESSESFLGVAVHHYDSDRALPSEWSPDGTRWQHSIPDTASPSTPDAVTAEVHDWQRIDLHWARSSDDTIVEHYEVHRSTVAGFTPGPDTLANTTGFNFVKDRGLEPGTTYYWKVVAVDATGNRSPASAQVSRTTPAGDGSAPLRIGSIDFSDEASSSTAAITVVDAVTGEPVEGAQVFGHWEGAAGRKFDATTGPDGTATVSTESLTAPYTVTVVPEKILAAGHYWASSLDTDDSATWNG</sequence>
<keyword evidence="2" id="KW-0624">Polysaccharide degradation</keyword>
<dbReference type="OrthoDB" id="5037876at2"/>
<organism evidence="6 7">
    <name type="scientific">Haloactinopolyspora alba</name>
    <dbReference type="NCBI Taxonomy" id="648780"/>
    <lineage>
        <taxon>Bacteria</taxon>
        <taxon>Bacillati</taxon>
        <taxon>Actinomycetota</taxon>
        <taxon>Actinomycetes</taxon>
        <taxon>Jiangellales</taxon>
        <taxon>Jiangellaceae</taxon>
        <taxon>Haloactinopolyspora</taxon>
    </lineage>
</organism>
<feature type="domain" description="Fibronectin type-III" evidence="5">
    <location>
        <begin position="559"/>
        <end position="653"/>
    </location>
</feature>
<dbReference type="InterPro" id="IPR017853">
    <property type="entry name" value="GH"/>
</dbReference>
<dbReference type="AlphaFoldDB" id="A0A2P8D3U5"/>
<dbReference type="SMART" id="SM00060">
    <property type="entry name" value="FN3"/>
    <property type="match status" value="1"/>
</dbReference>
<evidence type="ECO:0000259" key="5">
    <source>
        <dbReference type="PROSITE" id="PS50853"/>
    </source>
</evidence>
<dbReference type="InterPro" id="IPR013783">
    <property type="entry name" value="Ig-like_fold"/>
</dbReference>
<evidence type="ECO:0000256" key="2">
    <source>
        <dbReference type="ARBA" id="ARBA00023326"/>
    </source>
</evidence>
<dbReference type="SUPFAM" id="SSF81296">
    <property type="entry name" value="E set domains"/>
    <property type="match status" value="1"/>
</dbReference>
<evidence type="ECO:0000256" key="1">
    <source>
        <dbReference type="ARBA" id="ARBA00023295"/>
    </source>
</evidence>
<keyword evidence="1" id="KW-0326">Glycosidase</keyword>
<dbReference type="Proteomes" id="UP000243528">
    <property type="component" value="Unassembled WGS sequence"/>
</dbReference>
<gene>
    <name evidence="6" type="ORF">CLV30_13317</name>
</gene>
<feature type="signal peptide" evidence="4">
    <location>
        <begin position="1"/>
        <end position="28"/>
    </location>
</feature>
<feature type="compositionally biased region" description="Polar residues" evidence="3">
    <location>
        <begin position="547"/>
        <end position="561"/>
    </location>
</feature>
<dbReference type="InterPro" id="IPR014756">
    <property type="entry name" value="Ig_E-set"/>
</dbReference>
<dbReference type="CDD" id="cd00063">
    <property type="entry name" value="FN3"/>
    <property type="match status" value="1"/>
</dbReference>
<dbReference type="Gene3D" id="2.60.40.10">
    <property type="entry name" value="Immunoglobulins"/>
    <property type="match status" value="2"/>
</dbReference>
<evidence type="ECO:0000256" key="3">
    <source>
        <dbReference type="SAM" id="MobiDB-lite"/>
    </source>
</evidence>
<dbReference type="Pfam" id="PF17957">
    <property type="entry name" value="Big_7"/>
    <property type="match status" value="1"/>
</dbReference>
<dbReference type="PROSITE" id="PS01095">
    <property type="entry name" value="GH18_1"/>
    <property type="match status" value="1"/>
</dbReference>
<dbReference type="Pfam" id="PF00041">
    <property type="entry name" value="fn3"/>
    <property type="match status" value="1"/>
</dbReference>
<proteinExistence type="predicted"/>
<dbReference type="GO" id="GO:0000272">
    <property type="term" value="P:polysaccharide catabolic process"/>
    <property type="evidence" value="ECO:0007669"/>
    <property type="project" value="UniProtKB-KW"/>
</dbReference>
<feature type="region of interest" description="Disordered" evidence="3">
    <location>
        <begin position="540"/>
        <end position="561"/>
    </location>
</feature>
<keyword evidence="1" id="KW-0378">Hydrolase</keyword>
<dbReference type="SUPFAM" id="SSF51445">
    <property type="entry name" value="(Trans)glycosidases"/>
    <property type="match status" value="1"/>
</dbReference>
<dbReference type="EMBL" id="PYGE01000033">
    <property type="protein sequence ID" value="PSK91884.1"/>
    <property type="molecule type" value="Genomic_DNA"/>
</dbReference>